<sequence length="220" mass="23069">MAVVDLDADRAGEAAGTLDGAIGIGADVSDDDAVREAVASAAEHLGGLDGVVNAGGHAKFGRVEDWDWADWQMMMNVHVGGTFLVTKYAAQHLRRSDNASIVNVASVAAFVAQPLNAPYGAAKAAITGFTRQSALDLGQDGIRVNCVAPGRIETAMMAPIILERGDGDPARGREVLSRFSILKRLGQPREIAEPVCFLLSEESSFITGHTMPIDGGELAL</sequence>
<dbReference type="KEGG" id="dlu:A6035_13920"/>
<comment type="similarity">
    <text evidence="1">Belongs to the short-chain dehydrogenases/reductases (SDR) family.</text>
</comment>
<dbReference type="FunFam" id="3.40.50.720:FF:000084">
    <property type="entry name" value="Short-chain dehydrogenase reductase"/>
    <property type="match status" value="1"/>
</dbReference>
<evidence type="ECO:0000313" key="3">
    <source>
        <dbReference type="EMBL" id="AWH93087.1"/>
    </source>
</evidence>
<accession>A0A2S1R9X1</accession>
<reference evidence="3 4" key="1">
    <citation type="submission" date="2016-04" db="EMBL/GenBank/DDBJ databases">
        <title>Complete genome sequence of Dietzia lutea YIM 80766T, a strain isolated from desert soil in Egypt.</title>
        <authorList>
            <person name="Zhao J."/>
            <person name="Hu B."/>
            <person name="Geng S."/>
            <person name="Nie Y."/>
            <person name="Tang Y."/>
        </authorList>
    </citation>
    <scope>NUCLEOTIDE SEQUENCE [LARGE SCALE GENOMIC DNA]</scope>
    <source>
        <strain evidence="3 4">YIM 80766</strain>
    </source>
</reference>
<dbReference type="InterPro" id="IPR002347">
    <property type="entry name" value="SDR_fam"/>
</dbReference>
<dbReference type="SUPFAM" id="SSF51735">
    <property type="entry name" value="NAD(P)-binding Rossmann-fold domains"/>
    <property type="match status" value="1"/>
</dbReference>
<dbReference type="Proteomes" id="UP000244928">
    <property type="component" value="Chromosome"/>
</dbReference>
<dbReference type="PANTHER" id="PTHR24321:SF8">
    <property type="entry name" value="ESTRADIOL 17-BETA-DEHYDROGENASE 8-RELATED"/>
    <property type="match status" value="1"/>
</dbReference>
<dbReference type="GO" id="GO:0016491">
    <property type="term" value="F:oxidoreductase activity"/>
    <property type="evidence" value="ECO:0007669"/>
    <property type="project" value="UniProtKB-KW"/>
</dbReference>
<dbReference type="AlphaFoldDB" id="A0A2S1R9X1"/>
<proteinExistence type="inferred from homology"/>
<dbReference type="Pfam" id="PF13561">
    <property type="entry name" value="adh_short_C2"/>
    <property type="match status" value="1"/>
</dbReference>
<dbReference type="CDD" id="cd05233">
    <property type="entry name" value="SDR_c"/>
    <property type="match status" value="1"/>
</dbReference>
<dbReference type="PRINTS" id="PR00081">
    <property type="entry name" value="GDHRDH"/>
</dbReference>
<evidence type="ECO:0008006" key="5">
    <source>
        <dbReference type="Google" id="ProtNLM"/>
    </source>
</evidence>
<evidence type="ECO:0000256" key="2">
    <source>
        <dbReference type="ARBA" id="ARBA00023002"/>
    </source>
</evidence>
<dbReference type="Gene3D" id="3.40.50.720">
    <property type="entry name" value="NAD(P)-binding Rossmann-like Domain"/>
    <property type="match status" value="1"/>
</dbReference>
<evidence type="ECO:0000256" key="1">
    <source>
        <dbReference type="ARBA" id="ARBA00006484"/>
    </source>
</evidence>
<dbReference type="InterPro" id="IPR036291">
    <property type="entry name" value="NAD(P)-bd_dom_sf"/>
</dbReference>
<organism evidence="3 4">
    <name type="scientific">Dietzia lutea</name>
    <dbReference type="NCBI Taxonomy" id="546160"/>
    <lineage>
        <taxon>Bacteria</taxon>
        <taxon>Bacillati</taxon>
        <taxon>Actinomycetota</taxon>
        <taxon>Actinomycetes</taxon>
        <taxon>Mycobacteriales</taxon>
        <taxon>Dietziaceae</taxon>
        <taxon>Dietzia</taxon>
    </lineage>
</organism>
<name>A0A2S1R9X1_9ACTN</name>
<dbReference type="PANTHER" id="PTHR24321">
    <property type="entry name" value="DEHYDROGENASES, SHORT CHAIN"/>
    <property type="match status" value="1"/>
</dbReference>
<keyword evidence="2" id="KW-0560">Oxidoreductase</keyword>
<keyword evidence="4" id="KW-1185">Reference proteome</keyword>
<evidence type="ECO:0000313" key="4">
    <source>
        <dbReference type="Proteomes" id="UP000244928"/>
    </source>
</evidence>
<gene>
    <name evidence="3" type="ORF">A6035_13920</name>
</gene>
<protein>
    <recommendedName>
        <fullName evidence="5">Short-chain dehydrogenase</fullName>
    </recommendedName>
</protein>
<dbReference type="PRINTS" id="PR00080">
    <property type="entry name" value="SDRFAMILY"/>
</dbReference>
<dbReference type="EMBL" id="CP015449">
    <property type="protein sequence ID" value="AWH93087.1"/>
    <property type="molecule type" value="Genomic_DNA"/>
</dbReference>